<dbReference type="STRING" id="665467.SAMN02982931_03468"/>
<feature type="transmembrane region" description="Helical" evidence="5">
    <location>
        <begin position="322"/>
        <end position="344"/>
    </location>
</feature>
<dbReference type="PANTHER" id="PTHR23521:SF3">
    <property type="entry name" value="MFS TRANSPORTER"/>
    <property type="match status" value="1"/>
</dbReference>
<sequence length="425" mass="44492">MTSTLIPIAALLLGSGFLLMAGGLHGLLLPVQGAAEGFTTFELGLIGTGWSVGFMAGCILVPTIVRRVGHVRGYSSMASLAAVAILLNILIVSPSAWITLRALSGFCFAGASMIVESWLNERATPENRGTVFSIYQMVVFGGSTIGQLLMVISPPSTFFFFAIGAILYCFAILPTALSTAQHPNPLKTARLDIRGLYANSPVAAVGCFMIGLVNGSFGTLGAVYAIRIGLPVADIALLMAGAVLGGALVQYPLGRLSDRMDRRRVLVAVAAAAIVVALVLVVLQPRAPMLVIGLLILFGATIYPMYGIAVAHANDFAAPDDFVKIAGGLLLLLGLGSMIGPILAAQAMELFIPEGLFAFAAGVHFLLLLYTIYRMTRRQAQGRELFQGVLPPKSATPESATLDPRADAADTEPPPPSSAPKDTPI</sequence>
<keyword evidence="3 5" id="KW-0472">Membrane</keyword>
<keyword evidence="2 5" id="KW-1133">Transmembrane helix</keyword>
<proteinExistence type="predicted"/>
<evidence type="ECO:0000256" key="2">
    <source>
        <dbReference type="ARBA" id="ARBA00022989"/>
    </source>
</evidence>
<evidence type="ECO:0000313" key="7">
    <source>
        <dbReference type="EMBL" id="SDB45098.1"/>
    </source>
</evidence>
<dbReference type="Pfam" id="PF07690">
    <property type="entry name" value="MFS_1"/>
    <property type="match status" value="1"/>
</dbReference>
<dbReference type="AlphaFoldDB" id="A0A1G6DIZ9"/>
<feature type="transmembrane region" description="Helical" evidence="5">
    <location>
        <begin position="232"/>
        <end position="253"/>
    </location>
</feature>
<dbReference type="RefSeq" id="WP_090878230.1">
    <property type="nucleotide sequence ID" value="NZ_FMXQ01000007.1"/>
</dbReference>
<feature type="transmembrane region" description="Helical" evidence="5">
    <location>
        <begin position="77"/>
        <end position="96"/>
    </location>
</feature>
<feature type="transmembrane region" description="Helical" evidence="5">
    <location>
        <begin position="289"/>
        <end position="310"/>
    </location>
</feature>
<protein>
    <submittedName>
        <fullName evidence="7">Predicted arabinose efflux permease, MFS family</fullName>
    </submittedName>
</protein>
<organism evidence="7 8">
    <name type="scientific">Bauldia litoralis</name>
    <dbReference type="NCBI Taxonomy" id="665467"/>
    <lineage>
        <taxon>Bacteria</taxon>
        <taxon>Pseudomonadati</taxon>
        <taxon>Pseudomonadota</taxon>
        <taxon>Alphaproteobacteria</taxon>
        <taxon>Hyphomicrobiales</taxon>
        <taxon>Kaistiaceae</taxon>
        <taxon>Bauldia</taxon>
    </lineage>
</organism>
<dbReference type="SUPFAM" id="SSF103473">
    <property type="entry name" value="MFS general substrate transporter"/>
    <property type="match status" value="1"/>
</dbReference>
<evidence type="ECO:0000313" key="8">
    <source>
        <dbReference type="Proteomes" id="UP000199071"/>
    </source>
</evidence>
<dbReference type="Gene3D" id="1.20.1250.20">
    <property type="entry name" value="MFS general substrate transporter like domains"/>
    <property type="match status" value="2"/>
</dbReference>
<feature type="transmembrane region" description="Helical" evidence="5">
    <location>
        <begin position="265"/>
        <end position="283"/>
    </location>
</feature>
<dbReference type="CDD" id="cd17477">
    <property type="entry name" value="MFS_YcaD_like"/>
    <property type="match status" value="1"/>
</dbReference>
<evidence type="ECO:0000256" key="1">
    <source>
        <dbReference type="ARBA" id="ARBA00022692"/>
    </source>
</evidence>
<feature type="region of interest" description="Disordered" evidence="4">
    <location>
        <begin position="388"/>
        <end position="425"/>
    </location>
</feature>
<keyword evidence="8" id="KW-1185">Reference proteome</keyword>
<dbReference type="InterPro" id="IPR020846">
    <property type="entry name" value="MFS_dom"/>
</dbReference>
<dbReference type="GO" id="GO:0005886">
    <property type="term" value="C:plasma membrane"/>
    <property type="evidence" value="ECO:0007669"/>
    <property type="project" value="TreeGrafter"/>
</dbReference>
<dbReference type="Proteomes" id="UP000199071">
    <property type="component" value="Unassembled WGS sequence"/>
</dbReference>
<name>A0A1G6DIZ9_9HYPH</name>
<feature type="domain" description="Major facilitator superfamily (MFS) profile" evidence="6">
    <location>
        <begin position="199"/>
        <end position="425"/>
    </location>
</feature>
<dbReference type="PANTHER" id="PTHR23521">
    <property type="entry name" value="TRANSPORTER MFS SUPERFAMILY"/>
    <property type="match status" value="1"/>
</dbReference>
<dbReference type="InterPro" id="IPR047200">
    <property type="entry name" value="MFS_YcaD-like"/>
</dbReference>
<feature type="transmembrane region" description="Helical" evidence="5">
    <location>
        <begin position="131"/>
        <end position="152"/>
    </location>
</feature>
<reference evidence="7 8" key="1">
    <citation type="submission" date="2016-10" db="EMBL/GenBank/DDBJ databases">
        <authorList>
            <person name="de Groot N.N."/>
        </authorList>
    </citation>
    <scope>NUCLEOTIDE SEQUENCE [LARGE SCALE GENOMIC DNA]</scope>
    <source>
        <strain evidence="7 8">ATCC 35022</strain>
    </source>
</reference>
<dbReference type="InterPro" id="IPR036259">
    <property type="entry name" value="MFS_trans_sf"/>
</dbReference>
<gene>
    <name evidence="7" type="ORF">SAMN02982931_03468</name>
</gene>
<feature type="transmembrane region" description="Helical" evidence="5">
    <location>
        <begin position="350"/>
        <end position="373"/>
    </location>
</feature>
<feature type="transmembrane region" description="Helical" evidence="5">
    <location>
        <begin position="201"/>
        <end position="226"/>
    </location>
</feature>
<accession>A0A1G6DIZ9</accession>
<evidence type="ECO:0000256" key="4">
    <source>
        <dbReference type="SAM" id="MobiDB-lite"/>
    </source>
</evidence>
<dbReference type="EMBL" id="FMXQ01000007">
    <property type="protein sequence ID" value="SDB45098.1"/>
    <property type="molecule type" value="Genomic_DNA"/>
</dbReference>
<dbReference type="InterPro" id="IPR011701">
    <property type="entry name" value="MFS"/>
</dbReference>
<evidence type="ECO:0000256" key="5">
    <source>
        <dbReference type="SAM" id="Phobius"/>
    </source>
</evidence>
<feature type="transmembrane region" description="Helical" evidence="5">
    <location>
        <begin position="158"/>
        <end position="180"/>
    </location>
</feature>
<feature type="transmembrane region" description="Helical" evidence="5">
    <location>
        <begin position="102"/>
        <end position="119"/>
    </location>
</feature>
<dbReference type="PROSITE" id="PS50850">
    <property type="entry name" value="MFS"/>
    <property type="match status" value="1"/>
</dbReference>
<evidence type="ECO:0000259" key="6">
    <source>
        <dbReference type="PROSITE" id="PS50850"/>
    </source>
</evidence>
<feature type="transmembrane region" description="Helical" evidence="5">
    <location>
        <begin position="43"/>
        <end position="65"/>
    </location>
</feature>
<evidence type="ECO:0000256" key="3">
    <source>
        <dbReference type="ARBA" id="ARBA00023136"/>
    </source>
</evidence>
<dbReference type="OrthoDB" id="9810614at2"/>
<dbReference type="GO" id="GO:0022857">
    <property type="term" value="F:transmembrane transporter activity"/>
    <property type="evidence" value="ECO:0007669"/>
    <property type="project" value="InterPro"/>
</dbReference>
<keyword evidence="1 5" id="KW-0812">Transmembrane</keyword>